<dbReference type="AlphaFoldDB" id="A0A8J2V2M8"/>
<evidence type="ECO:0000256" key="1">
    <source>
        <dbReference type="PROSITE-ProRule" id="PRU00169"/>
    </source>
</evidence>
<keyword evidence="5" id="KW-1185">Reference proteome</keyword>
<name>A0A8J2V2M8_9PROT</name>
<comment type="caution">
    <text evidence="4">The sequence shown here is derived from an EMBL/GenBank/DDBJ whole genome shotgun (WGS) entry which is preliminary data.</text>
</comment>
<gene>
    <name evidence="4" type="ORF">GCM10011342_21160</name>
</gene>
<dbReference type="GO" id="GO:0000156">
    <property type="term" value="F:phosphorelay response regulator activity"/>
    <property type="evidence" value="ECO:0007669"/>
    <property type="project" value="InterPro"/>
</dbReference>
<dbReference type="Proteomes" id="UP000613582">
    <property type="component" value="Unassembled WGS sequence"/>
</dbReference>
<proteinExistence type="predicted"/>
<dbReference type="GO" id="GO:0003677">
    <property type="term" value="F:DNA binding"/>
    <property type="evidence" value="ECO:0007669"/>
    <property type="project" value="UniProtKB-KW"/>
</dbReference>
<reference evidence="4" key="1">
    <citation type="journal article" date="2014" name="Int. J. Syst. Evol. Microbiol.">
        <title>Complete genome sequence of Corynebacterium casei LMG S-19264T (=DSM 44701T), isolated from a smear-ripened cheese.</title>
        <authorList>
            <consortium name="US DOE Joint Genome Institute (JGI-PGF)"/>
            <person name="Walter F."/>
            <person name="Albersmeier A."/>
            <person name="Kalinowski J."/>
            <person name="Ruckert C."/>
        </authorList>
    </citation>
    <scope>NUCLEOTIDE SEQUENCE</scope>
    <source>
        <strain evidence="4">CGMCC 1.12921</strain>
    </source>
</reference>
<dbReference type="Gene3D" id="2.40.50.1020">
    <property type="entry name" value="LytTr DNA-binding domain"/>
    <property type="match status" value="1"/>
</dbReference>
<dbReference type="SMART" id="SM00448">
    <property type="entry name" value="REC"/>
    <property type="match status" value="1"/>
</dbReference>
<dbReference type="SUPFAM" id="SSF52172">
    <property type="entry name" value="CheY-like"/>
    <property type="match status" value="1"/>
</dbReference>
<evidence type="ECO:0000313" key="4">
    <source>
        <dbReference type="EMBL" id="GGD12140.1"/>
    </source>
</evidence>
<dbReference type="Pfam" id="PF04397">
    <property type="entry name" value="LytTR"/>
    <property type="match status" value="1"/>
</dbReference>
<accession>A0A8J2V2M8</accession>
<feature type="modified residue" description="4-aspartylphosphate" evidence="1">
    <location>
        <position position="56"/>
    </location>
</feature>
<reference evidence="4" key="2">
    <citation type="submission" date="2020-09" db="EMBL/GenBank/DDBJ databases">
        <authorList>
            <person name="Sun Q."/>
            <person name="Zhou Y."/>
        </authorList>
    </citation>
    <scope>NUCLEOTIDE SEQUENCE</scope>
    <source>
        <strain evidence="4">CGMCC 1.12921</strain>
    </source>
</reference>
<dbReference type="SMART" id="SM00850">
    <property type="entry name" value="LytTR"/>
    <property type="match status" value="1"/>
</dbReference>
<evidence type="ECO:0000313" key="5">
    <source>
        <dbReference type="Proteomes" id="UP000613582"/>
    </source>
</evidence>
<dbReference type="EMBL" id="BMGH01000001">
    <property type="protein sequence ID" value="GGD12140.1"/>
    <property type="molecule type" value="Genomic_DNA"/>
</dbReference>
<sequence>MKANSVLIVDDEPLARRRLRHGLDGIEGIGAIGEARDGAEALQKIEQESPDIILLDIKMPRLNGFDLVSMLTERAVVPAIIFVTAFDNYSVRAFERDAIDYLLKPVAFARLKSAIDRARARLEQVSAMERVDDLQKTLAALNTGRDDSTRPEIADFWIKDRDVITRVTAASIIWIEAERDYVRLHLDGRTHLMRSTLTSVEEKLPESAFLRVHRSAIVNRRQIESLSHSSTGAYTLHLRNGDSVPVGRSYKKQILAEIEETRTAGQ</sequence>
<dbReference type="InterPro" id="IPR011006">
    <property type="entry name" value="CheY-like_superfamily"/>
</dbReference>
<feature type="domain" description="HTH LytTR-type" evidence="3">
    <location>
        <begin position="156"/>
        <end position="260"/>
    </location>
</feature>
<dbReference type="RefSeq" id="WP_188158453.1">
    <property type="nucleotide sequence ID" value="NZ_BMGH01000001.1"/>
</dbReference>
<dbReference type="InterPro" id="IPR001789">
    <property type="entry name" value="Sig_transdc_resp-reg_receiver"/>
</dbReference>
<feature type="domain" description="Response regulatory" evidence="2">
    <location>
        <begin position="5"/>
        <end position="119"/>
    </location>
</feature>
<keyword evidence="1" id="KW-0597">Phosphoprotein</keyword>
<organism evidence="4 5">
    <name type="scientific">Aquisalinus flavus</name>
    <dbReference type="NCBI Taxonomy" id="1526572"/>
    <lineage>
        <taxon>Bacteria</taxon>
        <taxon>Pseudomonadati</taxon>
        <taxon>Pseudomonadota</taxon>
        <taxon>Alphaproteobacteria</taxon>
        <taxon>Parvularculales</taxon>
        <taxon>Parvularculaceae</taxon>
        <taxon>Aquisalinus</taxon>
    </lineage>
</organism>
<dbReference type="PROSITE" id="PS50110">
    <property type="entry name" value="RESPONSE_REGULATORY"/>
    <property type="match status" value="1"/>
</dbReference>
<dbReference type="PANTHER" id="PTHR37299">
    <property type="entry name" value="TRANSCRIPTIONAL REGULATOR-RELATED"/>
    <property type="match status" value="1"/>
</dbReference>
<dbReference type="Pfam" id="PF00072">
    <property type="entry name" value="Response_reg"/>
    <property type="match status" value="1"/>
</dbReference>
<dbReference type="PROSITE" id="PS50930">
    <property type="entry name" value="HTH_LYTTR"/>
    <property type="match status" value="1"/>
</dbReference>
<dbReference type="Gene3D" id="3.40.50.2300">
    <property type="match status" value="1"/>
</dbReference>
<keyword evidence="4" id="KW-0238">DNA-binding</keyword>
<dbReference type="InterPro" id="IPR046947">
    <property type="entry name" value="LytR-like"/>
</dbReference>
<protein>
    <submittedName>
        <fullName evidence="4">DNA-binding response regulator</fullName>
    </submittedName>
</protein>
<evidence type="ECO:0000259" key="2">
    <source>
        <dbReference type="PROSITE" id="PS50110"/>
    </source>
</evidence>
<evidence type="ECO:0000259" key="3">
    <source>
        <dbReference type="PROSITE" id="PS50930"/>
    </source>
</evidence>
<dbReference type="InterPro" id="IPR007492">
    <property type="entry name" value="LytTR_DNA-bd_dom"/>
</dbReference>
<dbReference type="PANTHER" id="PTHR37299:SF1">
    <property type="entry name" value="STAGE 0 SPORULATION PROTEIN A HOMOLOG"/>
    <property type="match status" value="1"/>
</dbReference>